<protein>
    <recommendedName>
        <fullName evidence="1">N-acetyltransferase domain-containing protein</fullName>
    </recommendedName>
</protein>
<proteinExistence type="predicted"/>
<comment type="caution">
    <text evidence="2">The sequence shown here is derived from an EMBL/GenBank/DDBJ whole genome shotgun (WGS) entry which is preliminary data.</text>
</comment>
<evidence type="ECO:0000313" key="3">
    <source>
        <dbReference type="Proteomes" id="UP001500979"/>
    </source>
</evidence>
<organism evidence="2 3">
    <name type="scientific">Saccharopolyspora taberi</name>
    <dbReference type="NCBI Taxonomy" id="60895"/>
    <lineage>
        <taxon>Bacteria</taxon>
        <taxon>Bacillati</taxon>
        <taxon>Actinomycetota</taxon>
        <taxon>Actinomycetes</taxon>
        <taxon>Pseudonocardiales</taxon>
        <taxon>Pseudonocardiaceae</taxon>
        <taxon>Saccharopolyspora</taxon>
    </lineage>
</organism>
<dbReference type="Pfam" id="PF00583">
    <property type="entry name" value="Acetyltransf_1"/>
    <property type="match status" value="1"/>
</dbReference>
<reference evidence="2 3" key="1">
    <citation type="journal article" date="2019" name="Int. J. Syst. Evol. Microbiol.">
        <title>The Global Catalogue of Microorganisms (GCM) 10K type strain sequencing project: providing services to taxonomists for standard genome sequencing and annotation.</title>
        <authorList>
            <consortium name="The Broad Institute Genomics Platform"/>
            <consortium name="The Broad Institute Genome Sequencing Center for Infectious Disease"/>
            <person name="Wu L."/>
            <person name="Ma J."/>
        </authorList>
    </citation>
    <scope>NUCLEOTIDE SEQUENCE [LARGE SCALE GENOMIC DNA]</scope>
    <source>
        <strain evidence="2 3">JCM 9383</strain>
    </source>
</reference>
<feature type="domain" description="N-acetyltransferase" evidence="1">
    <location>
        <begin position="91"/>
        <end position="239"/>
    </location>
</feature>
<dbReference type="Gene3D" id="3.40.630.30">
    <property type="match status" value="1"/>
</dbReference>
<gene>
    <name evidence="2" type="ORF">GCM10010470_30120</name>
</gene>
<name>A0ABN3VD07_9PSEU</name>
<dbReference type="Proteomes" id="UP001500979">
    <property type="component" value="Unassembled WGS sequence"/>
</dbReference>
<dbReference type="RefSeq" id="WP_344680286.1">
    <property type="nucleotide sequence ID" value="NZ_BAAAUX010000014.1"/>
</dbReference>
<dbReference type="EMBL" id="BAAAUX010000014">
    <property type="protein sequence ID" value="GAA2793236.1"/>
    <property type="molecule type" value="Genomic_DNA"/>
</dbReference>
<evidence type="ECO:0000259" key="1">
    <source>
        <dbReference type="PROSITE" id="PS51186"/>
    </source>
</evidence>
<accession>A0ABN3VD07</accession>
<sequence>MGATSVVSSGRTSVSYVGVGPRRARVVEVTGPDPAGLVWSRLPGWEVIAPVELGEQLLRRGGRGLRRAHAMRRDLVAQPPAAEWADPVVAPGFRVVACDRPPGELVEAWREAFPPGHPDAYPGGDEDVVTDLIGPLLSGRVLGPLLPCSGLVVDSGERVVAAAVVNDRDGVPWVGDVFRRPGSACAGLGSVLLRRALAKAAADGWAAMGLAVTVGNPAVRVYERLGFEVTGTWLTVAVP</sequence>
<dbReference type="PROSITE" id="PS51186">
    <property type="entry name" value="GNAT"/>
    <property type="match status" value="1"/>
</dbReference>
<evidence type="ECO:0000313" key="2">
    <source>
        <dbReference type="EMBL" id="GAA2793236.1"/>
    </source>
</evidence>
<dbReference type="InterPro" id="IPR000182">
    <property type="entry name" value="GNAT_dom"/>
</dbReference>
<dbReference type="InterPro" id="IPR016181">
    <property type="entry name" value="Acyl_CoA_acyltransferase"/>
</dbReference>
<dbReference type="SUPFAM" id="SSF55729">
    <property type="entry name" value="Acyl-CoA N-acyltransferases (Nat)"/>
    <property type="match status" value="1"/>
</dbReference>
<keyword evidence="3" id="KW-1185">Reference proteome</keyword>